<keyword evidence="2 6" id="KW-0812">Transmembrane</keyword>
<dbReference type="OrthoDB" id="5283415at2759"/>
<proteinExistence type="inferred from homology"/>
<evidence type="ECO:0000256" key="4">
    <source>
        <dbReference type="ARBA" id="ARBA00023136"/>
    </source>
</evidence>
<feature type="transmembrane region" description="Helical" evidence="6">
    <location>
        <begin position="90"/>
        <end position="108"/>
    </location>
</feature>
<evidence type="ECO:0000259" key="7">
    <source>
        <dbReference type="Pfam" id="PF20684"/>
    </source>
</evidence>
<evidence type="ECO:0000256" key="2">
    <source>
        <dbReference type="ARBA" id="ARBA00022692"/>
    </source>
</evidence>
<evidence type="ECO:0000256" key="6">
    <source>
        <dbReference type="SAM" id="Phobius"/>
    </source>
</evidence>
<comment type="similarity">
    <text evidence="5">Belongs to the SAT4 family.</text>
</comment>
<keyword evidence="4 6" id="KW-0472">Membrane</keyword>
<dbReference type="PANTHER" id="PTHR33048">
    <property type="entry name" value="PTH11-LIKE INTEGRAL MEMBRANE PROTEIN (AFU_ORTHOLOGUE AFUA_5G11245)"/>
    <property type="match status" value="1"/>
</dbReference>
<dbReference type="InterPro" id="IPR052337">
    <property type="entry name" value="SAT4-like"/>
</dbReference>
<feature type="transmembrane region" description="Helical" evidence="6">
    <location>
        <begin position="6"/>
        <end position="28"/>
    </location>
</feature>
<feature type="transmembrane region" description="Helical" evidence="6">
    <location>
        <begin position="164"/>
        <end position="183"/>
    </location>
</feature>
<feature type="transmembrane region" description="Helical" evidence="6">
    <location>
        <begin position="40"/>
        <end position="60"/>
    </location>
</feature>
<evidence type="ECO:0000256" key="5">
    <source>
        <dbReference type="ARBA" id="ARBA00038359"/>
    </source>
</evidence>
<evidence type="ECO:0000256" key="1">
    <source>
        <dbReference type="ARBA" id="ARBA00004141"/>
    </source>
</evidence>
<comment type="subcellular location">
    <subcellularLocation>
        <location evidence="1">Membrane</location>
        <topology evidence="1">Multi-pass membrane protein</topology>
    </subcellularLocation>
</comment>
<dbReference type="Pfam" id="PF20684">
    <property type="entry name" value="Fung_rhodopsin"/>
    <property type="match status" value="1"/>
</dbReference>
<dbReference type="InterPro" id="IPR049326">
    <property type="entry name" value="Rhodopsin_dom_fungi"/>
</dbReference>
<keyword evidence="3 6" id="KW-1133">Transmembrane helix</keyword>
<accession>A0A8E2JRE4</accession>
<reference evidence="8 9" key="1">
    <citation type="journal article" date="2016" name="Nat. Commun.">
        <title>Ectomycorrhizal ecology is imprinted in the genome of the dominant symbiotic fungus Cenococcum geophilum.</title>
        <authorList>
            <consortium name="DOE Joint Genome Institute"/>
            <person name="Peter M."/>
            <person name="Kohler A."/>
            <person name="Ohm R.A."/>
            <person name="Kuo A."/>
            <person name="Krutzmann J."/>
            <person name="Morin E."/>
            <person name="Arend M."/>
            <person name="Barry K.W."/>
            <person name="Binder M."/>
            <person name="Choi C."/>
            <person name="Clum A."/>
            <person name="Copeland A."/>
            <person name="Grisel N."/>
            <person name="Haridas S."/>
            <person name="Kipfer T."/>
            <person name="LaButti K."/>
            <person name="Lindquist E."/>
            <person name="Lipzen A."/>
            <person name="Maire R."/>
            <person name="Meier B."/>
            <person name="Mihaltcheva S."/>
            <person name="Molinier V."/>
            <person name="Murat C."/>
            <person name="Poggeler S."/>
            <person name="Quandt C.A."/>
            <person name="Sperisen C."/>
            <person name="Tritt A."/>
            <person name="Tisserant E."/>
            <person name="Crous P.W."/>
            <person name="Henrissat B."/>
            <person name="Nehls U."/>
            <person name="Egli S."/>
            <person name="Spatafora J.W."/>
            <person name="Grigoriev I.V."/>
            <person name="Martin F.M."/>
        </authorList>
    </citation>
    <scope>NUCLEOTIDE SEQUENCE [LARGE SCALE GENOMIC DNA]</scope>
    <source>
        <strain evidence="8 9">CBS 207.34</strain>
    </source>
</reference>
<dbReference type="PANTHER" id="PTHR33048:SF47">
    <property type="entry name" value="INTEGRAL MEMBRANE PROTEIN-RELATED"/>
    <property type="match status" value="1"/>
</dbReference>
<feature type="transmembrane region" description="Helical" evidence="6">
    <location>
        <begin position="120"/>
        <end position="141"/>
    </location>
</feature>
<protein>
    <recommendedName>
        <fullName evidence="7">Rhodopsin domain-containing protein</fullName>
    </recommendedName>
</protein>
<dbReference type="AlphaFoldDB" id="A0A8E2JRE4"/>
<evidence type="ECO:0000313" key="8">
    <source>
        <dbReference type="EMBL" id="OCL06734.1"/>
    </source>
</evidence>
<feature type="domain" description="Rhodopsin" evidence="7">
    <location>
        <begin position="29"/>
        <end position="184"/>
    </location>
</feature>
<evidence type="ECO:0000256" key="3">
    <source>
        <dbReference type="ARBA" id="ARBA00022989"/>
    </source>
</evidence>
<evidence type="ECO:0000313" key="9">
    <source>
        <dbReference type="Proteomes" id="UP000250140"/>
    </source>
</evidence>
<dbReference type="GO" id="GO:0016020">
    <property type="term" value="C:membrane"/>
    <property type="evidence" value="ECO:0007669"/>
    <property type="project" value="UniProtKB-SubCell"/>
</dbReference>
<gene>
    <name evidence="8" type="ORF">AOQ84DRAFT_71784</name>
</gene>
<dbReference type="Proteomes" id="UP000250140">
    <property type="component" value="Unassembled WGS sequence"/>
</dbReference>
<sequence>MNLQAFALALVVIPSVIASLLVCVRFYHYGIQGRLGKDDIIIGIAMLLASGQVVTAWNFIKTNYVGVHIWDIPTDHDVILAMKWSYANQIVYNPILALVKASVILSLISLRSQNRHINLALRSLFALNATLLLAFFTIDIFQCQPIALFYDSTTPHGHCINQTAFYIALAAITILTDCMALVIPT</sequence>
<organism evidence="8 9">
    <name type="scientific">Glonium stellatum</name>
    <dbReference type="NCBI Taxonomy" id="574774"/>
    <lineage>
        <taxon>Eukaryota</taxon>
        <taxon>Fungi</taxon>
        <taxon>Dikarya</taxon>
        <taxon>Ascomycota</taxon>
        <taxon>Pezizomycotina</taxon>
        <taxon>Dothideomycetes</taxon>
        <taxon>Pleosporomycetidae</taxon>
        <taxon>Gloniales</taxon>
        <taxon>Gloniaceae</taxon>
        <taxon>Glonium</taxon>
    </lineage>
</organism>
<keyword evidence="9" id="KW-1185">Reference proteome</keyword>
<dbReference type="EMBL" id="KV749990">
    <property type="protein sequence ID" value="OCL06734.1"/>
    <property type="molecule type" value="Genomic_DNA"/>
</dbReference>
<name>A0A8E2JRE4_9PEZI</name>